<proteinExistence type="predicted"/>
<organism evidence="2">
    <name type="scientific">Acinetobacter lwoffii</name>
    <dbReference type="NCBI Taxonomy" id="28090"/>
    <lineage>
        <taxon>Bacteria</taxon>
        <taxon>Pseudomonadati</taxon>
        <taxon>Pseudomonadota</taxon>
        <taxon>Gammaproteobacteria</taxon>
        <taxon>Moraxellales</taxon>
        <taxon>Moraxellaceae</taxon>
        <taxon>Acinetobacter</taxon>
    </lineage>
</organism>
<keyword evidence="2" id="KW-0614">Plasmid</keyword>
<dbReference type="EMBL" id="CP032117">
    <property type="protein sequence ID" value="AXX83741.1"/>
    <property type="molecule type" value="Genomic_DNA"/>
</dbReference>
<geneLocation type="plasmid" evidence="2">
    <name>pALWED2.2</name>
</geneLocation>
<evidence type="ECO:0000313" key="2">
    <source>
        <dbReference type="EMBL" id="AXX83741.1"/>
    </source>
</evidence>
<sequence>MGRKYQAAKIVYDAKDQIIELHNKRLTLLEIHETIPNLKEQVSYSSLARICADLQLFDKKKKNEKIENSNSTTKENFVNEKIPTENSDKLSSNAEKNLEKLTKRKPGFSYDHSTKGKDFI</sequence>
<gene>
    <name evidence="2" type="ORF">ABPAL_A0025</name>
</gene>
<dbReference type="RefSeq" id="WP_159373013.1">
    <property type="nucleotide sequence ID" value="NZ_CP032117.2"/>
</dbReference>
<accession>A0A385H7J4</accession>
<feature type="region of interest" description="Disordered" evidence="1">
    <location>
        <begin position="65"/>
        <end position="94"/>
    </location>
</feature>
<evidence type="ECO:0000256" key="1">
    <source>
        <dbReference type="SAM" id="MobiDB-lite"/>
    </source>
</evidence>
<name>A0A385H7J4_ACILW</name>
<protein>
    <submittedName>
        <fullName evidence="2">Uncharacterized protein</fullName>
    </submittedName>
</protein>
<dbReference type="AlphaFoldDB" id="A0A385H7J4"/>
<reference evidence="2" key="1">
    <citation type="submission" date="2018-09" db="EMBL/GenBank/DDBJ databases">
        <title>Resistance of ancient and modern Acinetobacter lwoffii strains to heavy metals and arsenic revealed by genome analysis.</title>
        <authorList>
            <person name="Mindlin S."/>
            <person name="Petrenko A."/>
            <person name="Kurakov A."/>
            <person name="Beletsky A."/>
            <person name="Mardanov A."/>
            <person name="Petrova M."/>
        </authorList>
    </citation>
    <scope>NUCLEOTIDE SEQUENCE</scope>
    <source>
        <strain evidence="2">ED45-23</strain>
        <plasmid evidence="2">pALWED2.2</plasmid>
    </source>
</reference>